<dbReference type="Proteomes" id="UP000039865">
    <property type="component" value="Unassembled WGS sequence"/>
</dbReference>
<dbReference type="InParanoid" id="A0A078AM71"/>
<evidence type="ECO:0000313" key="2">
    <source>
        <dbReference type="EMBL" id="CDW83485.1"/>
    </source>
</evidence>
<reference evidence="2 3" key="1">
    <citation type="submission" date="2014-06" db="EMBL/GenBank/DDBJ databases">
        <authorList>
            <person name="Swart Estienne"/>
        </authorList>
    </citation>
    <scope>NUCLEOTIDE SEQUENCE [LARGE SCALE GENOMIC DNA]</scope>
    <source>
        <strain evidence="2 3">130c</strain>
    </source>
</reference>
<name>A0A078AM71_STYLE</name>
<organism evidence="2 3">
    <name type="scientific">Stylonychia lemnae</name>
    <name type="common">Ciliate</name>
    <dbReference type="NCBI Taxonomy" id="5949"/>
    <lineage>
        <taxon>Eukaryota</taxon>
        <taxon>Sar</taxon>
        <taxon>Alveolata</taxon>
        <taxon>Ciliophora</taxon>
        <taxon>Intramacronucleata</taxon>
        <taxon>Spirotrichea</taxon>
        <taxon>Stichotrichia</taxon>
        <taxon>Sporadotrichida</taxon>
        <taxon>Oxytrichidae</taxon>
        <taxon>Stylonychinae</taxon>
        <taxon>Stylonychia</taxon>
    </lineage>
</organism>
<evidence type="ECO:0000256" key="1">
    <source>
        <dbReference type="SAM" id="MobiDB-lite"/>
    </source>
</evidence>
<feature type="region of interest" description="Disordered" evidence="1">
    <location>
        <begin position="1"/>
        <end position="30"/>
    </location>
</feature>
<dbReference type="EMBL" id="CCKQ01011887">
    <property type="protein sequence ID" value="CDW83485.1"/>
    <property type="molecule type" value="Genomic_DNA"/>
</dbReference>
<gene>
    <name evidence="2" type="primary">Contig2542.g2728</name>
    <name evidence="2" type="ORF">STYLEM_12532</name>
</gene>
<dbReference type="AlphaFoldDB" id="A0A078AM71"/>
<sequence>MQTHDENMDDYVTQEQEHEGQQVQVKDNKAVNVSEKQMIQSDQVSSQSKENQYSIGKLFKQSMDIIEDNQNLQRQQVNTSLAISSDMEDFKTPQESPAVELIEDGKATLNQNIIRTYQQIKEIQEEIQKSSIYTLYGMNVAEVNYVDFVLSF</sequence>
<proteinExistence type="predicted"/>
<accession>A0A078AM71</accession>
<evidence type="ECO:0000313" key="3">
    <source>
        <dbReference type="Proteomes" id="UP000039865"/>
    </source>
</evidence>
<protein>
    <submittedName>
        <fullName evidence="2">Uncharacterized protein</fullName>
    </submittedName>
</protein>
<keyword evidence="3" id="KW-1185">Reference proteome</keyword>